<reference evidence="2" key="1">
    <citation type="journal article" date="2019" name="Int. J. Syst. Evol. Microbiol.">
        <title>The Global Catalogue of Microorganisms (GCM) 10K type strain sequencing project: providing services to taxonomists for standard genome sequencing and annotation.</title>
        <authorList>
            <consortium name="The Broad Institute Genomics Platform"/>
            <consortium name="The Broad Institute Genome Sequencing Center for Infectious Disease"/>
            <person name="Wu L."/>
            <person name="Ma J."/>
        </authorList>
    </citation>
    <scope>NUCLEOTIDE SEQUENCE [LARGE SCALE GENOMIC DNA]</scope>
    <source>
        <strain evidence="2">CGMCC 4.7466</strain>
    </source>
</reference>
<organism evidence="1 2">
    <name type="scientific">Negadavirga shengliensis</name>
    <dbReference type="NCBI Taxonomy" id="1389218"/>
    <lineage>
        <taxon>Bacteria</taxon>
        <taxon>Pseudomonadati</taxon>
        <taxon>Bacteroidota</taxon>
        <taxon>Cytophagia</taxon>
        <taxon>Cytophagales</taxon>
        <taxon>Cyclobacteriaceae</taxon>
        <taxon>Negadavirga</taxon>
    </lineage>
</organism>
<sequence>MVLWITCTTMYPVVAEQVTMDGVKEKSPQEVIDDYIQSVGGVEKINEIKTLVTVMEAEIQGMSIEMSTSRDLEKKRLMQQTVMNGNVMQKTVVKDGEGYMSAMGQTQTLEGDQLETISTQLYAFPEIYYEDLGFELEMGEVEEIEGEQAYTLIVTTSQGLETKEYYSVETGLKLMISSEVAGDILFSNYEEVEGIKFPMKMSITNPMLPVPMEAEVIAVQINESLDDSLFQ</sequence>
<dbReference type="EMBL" id="JBHSJJ010000001">
    <property type="protein sequence ID" value="MFC4870650.1"/>
    <property type="molecule type" value="Genomic_DNA"/>
</dbReference>
<gene>
    <name evidence="1" type="ORF">ACFPFU_03055</name>
</gene>
<proteinExistence type="predicted"/>
<evidence type="ECO:0000313" key="2">
    <source>
        <dbReference type="Proteomes" id="UP001595818"/>
    </source>
</evidence>
<accession>A0ABV9SX44</accession>
<protein>
    <submittedName>
        <fullName evidence="1">Peptidase, M16 family protein</fullName>
    </submittedName>
</protein>
<keyword evidence="2" id="KW-1185">Reference proteome</keyword>
<dbReference type="Proteomes" id="UP001595818">
    <property type="component" value="Unassembled WGS sequence"/>
</dbReference>
<name>A0ABV9SX44_9BACT</name>
<comment type="caution">
    <text evidence="1">The sequence shown here is derived from an EMBL/GenBank/DDBJ whole genome shotgun (WGS) entry which is preliminary data.</text>
</comment>
<evidence type="ECO:0000313" key="1">
    <source>
        <dbReference type="EMBL" id="MFC4870650.1"/>
    </source>
</evidence>
<dbReference type="RefSeq" id="WP_377061365.1">
    <property type="nucleotide sequence ID" value="NZ_JBHSJJ010000001.1"/>
</dbReference>